<evidence type="ECO:0000313" key="3">
    <source>
        <dbReference type="Proteomes" id="UP000620559"/>
    </source>
</evidence>
<evidence type="ECO:0000313" key="2">
    <source>
        <dbReference type="EMBL" id="MBE9213212.1"/>
    </source>
</evidence>
<feature type="domain" description="Protein-glutamine gamma-glutamyltransferase-like C-terminal" evidence="1">
    <location>
        <begin position="2"/>
        <end position="71"/>
    </location>
</feature>
<dbReference type="RefSeq" id="WP_193919893.1">
    <property type="nucleotide sequence ID" value="NZ_JADEWL010000027.1"/>
</dbReference>
<proteinExistence type="predicted"/>
<reference evidence="2" key="1">
    <citation type="submission" date="2020-10" db="EMBL/GenBank/DDBJ databases">
        <authorList>
            <person name="Castelo-Branco R."/>
            <person name="Eusebio N."/>
            <person name="Adriana R."/>
            <person name="Vieira A."/>
            <person name="Brugerolle De Fraissinette N."/>
            <person name="Rezende De Castro R."/>
            <person name="Schneider M.P."/>
            <person name="Vasconcelos V."/>
            <person name="Leao P.N."/>
        </authorList>
    </citation>
    <scope>NUCLEOTIDE SEQUENCE</scope>
    <source>
        <strain evidence="2">LEGE 06105</strain>
    </source>
</reference>
<protein>
    <submittedName>
        <fullName evidence="2">DUF4129 domain-containing protein</fullName>
    </submittedName>
</protein>
<organism evidence="2 3">
    <name type="scientific">Plectonema cf. radiosum LEGE 06105</name>
    <dbReference type="NCBI Taxonomy" id="945769"/>
    <lineage>
        <taxon>Bacteria</taxon>
        <taxon>Bacillati</taxon>
        <taxon>Cyanobacteriota</taxon>
        <taxon>Cyanophyceae</taxon>
        <taxon>Oscillatoriophycideae</taxon>
        <taxon>Oscillatoriales</taxon>
        <taxon>Microcoleaceae</taxon>
        <taxon>Plectonema</taxon>
    </lineage>
</organism>
<sequence>MLYLAALQYLHEKAILPHKRSRTDGEYLQLLELSANSIQPYYTLITTHEQLCFDEKEIVLDNYEQCQQAYQQIVKG</sequence>
<name>A0A8J7F1P5_9CYAN</name>
<dbReference type="Pfam" id="PF13559">
    <property type="entry name" value="DUF4129"/>
    <property type="match status" value="1"/>
</dbReference>
<dbReference type="AlphaFoldDB" id="A0A8J7F1P5"/>
<accession>A0A8J7F1P5</accession>
<dbReference type="EMBL" id="JADEWL010000027">
    <property type="protein sequence ID" value="MBE9213212.1"/>
    <property type="molecule type" value="Genomic_DNA"/>
</dbReference>
<evidence type="ECO:0000259" key="1">
    <source>
        <dbReference type="Pfam" id="PF13559"/>
    </source>
</evidence>
<dbReference type="InterPro" id="IPR025403">
    <property type="entry name" value="TgpA-like_C"/>
</dbReference>
<comment type="caution">
    <text evidence="2">The sequence shown here is derived from an EMBL/GenBank/DDBJ whole genome shotgun (WGS) entry which is preliminary data.</text>
</comment>
<keyword evidence="3" id="KW-1185">Reference proteome</keyword>
<dbReference type="Proteomes" id="UP000620559">
    <property type="component" value="Unassembled WGS sequence"/>
</dbReference>
<gene>
    <name evidence="2" type="ORF">IQ247_11090</name>
</gene>